<sequence length="226" mass="25533">MMRYLIMACGGVGGLAFILLWGLTFLRPDFVVETSRYVISTALYDEIDRRVDTLPAFLAKRIASTEEQRERLKAHLQGAVAERLDNVVAHRSVPEPTGLMGAVHRKIAHALRQKYREVVGQLTHDFRLFTGLSGGLFLAVTLTAFLCRDRIRPLLVPTGLLLLATGFMSYSYIFMQDWLYTIIFNDYMGWYYLVYVGLVFALLCDITLNRACVLRALIDGITSLGN</sequence>
<gene>
    <name evidence="2" type="ORF">FEM41_09375</name>
</gene>
<dbReference type="EMBL" id="CP040428">
    <property type="protein sequence ID" value="QCT19845.1"/>
    <property type="molecule type" value="Genomic_DNA"/>
</dbReference>
<organism evidence="2 3">
    <name type="scientific">Jejubacter calystegiae</name>
    <dbReference type="NCBI Taxonomy" id="2579935"/>
    <lineage>
        <taxon>Bacteria</taxon>
        <taxon>Pseudomonadati</taxon>
        <taxon>Pseudomonadota</taxon>
        <taxon>Gammaproteobacteria</taxon>
        <taxon>Enterobacterales</taxon>
        <taxon>Enterobacteriaceae</taxon>
        <taxon>Jejubacter</taxon>
    </lineage>
</organism>
<protein>
    <submittedName>
        <fullName evidence="2">Uncharacterized protein</fullName>
    </submittedName>
</protein>
<dbReference type="OrthoDB" id="8820879at2"/>
<reference evidence="2 3" key="1">
    <citation type="submission" date="2019-05" db="EMBL/GenBank/DDBJ databases">
        <title>Complete genome sequence of Izhakiella calystegiae KSNA2, an endophyte isolated from beach morning glory (Calystegia soldanella).</title>
        <authorList>
            <person name="Jiang L."/>
            <person name="Jeong J.C."/>
            <person name="Kim C.Y."/>
            <person name="Kim D.H."/>
            <person name="Kim S.W."/>
            <person name="Lee j."/>
        </authorList>
    </citation>
    <scope>NUCLEOTIDE SEQUENCE [LARGE SCALE GENOMIC DNA]</scope>
    <source>
        <strain evidence="2 3">KSNA2</strain>
    </source>
</reference>
<proteinExistence type="predicted"/>
<dbReference type="KEGG" id="izh:FEM41_09375"/>
<accession>A0A4P8YGP2</accession>
<keyword evidence="1" id="KW-0812">Transmembrane</keyword>
<evidence type="ECO:0000313" key="3">
    <source>
        <dbReference type="Proteomes" id="UP000302163"/>
    </source>
</evidence>
<feature type="transmembrane region" description="Helical" evidence="1">
    <location>
        <begin position="187"/>
        <end position="208"/>
    </location>
</feature>
<keyword evidence="3" id="KW-1185">Reference proteome</keyword>
<dbReference type="RefSeq" id="WP_138095722.1">
    <property type="nucleotide sequence ID" value="NZ_CP040428.1"/>
</dbReference>
<evidence type="ECO:0000256" key="1">
    <source>
        <dbReference type="SAM" id="Phobius"/>
    </source>
</evidence>
<dbReference type="Proteomes" id="UP000302163">
    <property type="component" value="Chromosome"/>
</dbReference>
<keyword evidence="1" id="KW-1133">Transmembrane helix</keyword>
<evidence type="ECO:0000313" key="2">
    <source>
        <dbReference type="EMBL" id="QCT19845.1"/>
    </source>
</evidence>
<feature type="transmembrane region" description="Helical" evidence="1">
    <location>
        <begin position="5"/>
        <end position="26"/>
    </location>
</feature>
<feature type="transmembrane region" description="Helical" evidence="1">
    <location>
        <begin position="154"/>
        <end position="175"/>
    </location>
</feature>
<keyword evidence="1" id="KW-0472">Membrane</keyword>
<dbReference type="AlphaFoldDB" id="A0A4P8YGP2"/>
<name>A0A4P8YGP2_9ENTR</name>
<feature type="transmembrane region" description="Helical" evidence="1">
    <location>
        <begin position="126"/>
        <end position="147"/>
    </location>
</feature>